<keyword evidence="3" id="KW-1185">Reference proteome</keyword>
<feature type="transmembrane region" description="Helical" evidence="1">
    <location>
        <begin position="111"/>
        <end position="132"/>
    </location>
</feature>
<evidence type="ECO:0008006" key="4">
    <source>
        <dbReference type="Google" id="ProtNLM"/>
    </source>
</evidence>
<feature type="transmembrane region" description="Helical" evidence="1">
    <location>
        <begin position="172"/>
        <end position="193"/>
    </location>
</feature>
<keyword evidence="1" id="KW-1133">Transmembrane helix</keyword>
<reference evidence="2 3" key="1">
    <citation type="submission" date="2024-10" db="EMBL/GenBank/DDBJ databases">
        <title>The Natural Products Discovery Center: Release of the First 8490 Sequenced Strains for Exploring Actinobacteria Biosynthetic Diversity.</title>
        <authorList>
            <person name="Kalkreuter E."/>
            <person name="Kautsar S.A."/>
            <person name="Yang D."/>
            <person name="Bader C.D."/>
            <person name="Teijaro C.N."/>
            <person name="Fluegel L."/>
            <person name="Davis C.M."/>
            <person name="Simpson J.R."/>
            <person name="Lauterbach L."/>
            <person name="Steele A.D."/>
            <person name="Gui C."/>
            <person name="Meng S."/>
            <person name="Li G."/>
            <person name="Viehrig K."/>
            <person name="Ye F."/>
            <person name="Su P."/>
            <person name="Kiefer A.F."/>
            <person name="Nichols A."/>
            <person name="Cepeda A.J."/>
            <person name="Yan W."/>
            <person name="Fan B."/>
            <person name="Jiang Y."/>
            <person name="Adhikari A."/>
            <person name="Zheng C.-J."/>
            <person name="Schuster L."/>
            <person name="Cowan T.M."/>
            <person name="Smanski M.J."/>
            <person name="Chevrette M.G."/>
            <person name="De Carvalho L.P.S."/>
            <person name="Shen B."/>
        </authorList>
    </citation>
    <scope>NUCLEOTIDE SEQUENCE [LARGE SCALE GENOMIC DNA]</scope>
    <source>
        <strain evidence="2 3">NPDC015755</strain>
    </source>
</reference>
<dbReference type="EMBL" id="JBIBSM010000016">
    <property type="protein sequence ID" value="MFF8279643.1"/>
    <property type="molecule type" value="Genomic_DNA"/>
</dbReference>
<keyword evidence="1" id="KW-0812">Transmembrane</keyword>
<evidence type="ECO:0000313" key="3">
    <source>
        <dbReference type="Proteomes" id="UP001603013"/>
    </source>
</evidence>
<feature type="transmembrane region" description="Helical" evidence="1">
    <location>
        <begin position="139"/>
        <end position="160"/>
    </location>
</feature>
<feature type="transmembrane region" description="Helical" evidence="1">
    <location>
        <begin position="16"/>
        <end position="39"/>
    </location>
</feature>
<protein>
    <recommendedName>
        <fullName evidence="4">DUF5671 domain-containing protein</fullName>
    </recommendedName>
</protein>
<dbReference type="RefSeq" id="WP_391936579.1">
    <property type="nucleotide sequence ID" value="NZ_JBIBSM010000016.1"/>
</dbReference>
<accession>A0ABW6YIP8</accession>
<sequence length="290" mass="31007">MAEEDSDSGRRPWGDWVVTFATLAAPTTFFGALLLYFGFAYTDALYAHFGVDAATLGFSTQDYALRSAGALYVPAGAALTVALAGVLVYYVARTLGNRGAPLPPGSRLAPYVVSACGLVMFVLGVLGGFAVWRAGAMDTPLLIGGGLVLVVFGRALSFKLRGADYPVARERLALALVAALVGLSCFWAVHAYAKRHGADDARYLAGRLWLRPAVTVDTAERLHFPPRQVRETALPVTGPPQRFRYRYEGLRLLAEVNGRMFLIPEDWAETGGGVLVVPADGAVRVAFHSG</sequence>
<dbReference type="Proteomes" id="UP001603013">
    <property type="component" value="Unassembled WGS sequence"/>
</dbReference>
<evidence type="ECO:0000256" key="1">
    <source>
        <dbReference type="SAM" id="Phobius"/>
    </source>
</evidence>
<gene>
    <name evidence="2" type="ORF">ACF05T_26600</name>
</gene>
<feature type="transmembrane region" description="Helical" evidence="1">
    <location>
        <begin position="71"/>
        <end position="91"/>
    </location>
</feature>
<keyword evidence="1" id="KW-0472">Membrane</keyword>
<organism evidence="2 3">
    <name type="scientific">Streptomyces lateritius</name>
    <dbReference type="NCBI Taxonomy" id="67313"/>
    <lineage>
        <taxon>Bacteria</taxon>
        <taxon>Bacillati</taxon>
        <taxon>Actinomycetota</taxon>
        <taxon>Actinomycetes</taxon>
        <taxon>Kitasatosporales</taxon>
        <taxon>Streptomycetaceae</taxon>
        <taxon>Streptomyces</taxon>
    </lineage>
</organism>
<comment type="caution">
    <text evidence="2">The sequence shown here is derived from an EMBL/GenBank/DDBJ whole genome shotgun (WGS) entry which is preliminary data.</text>
</comment>
<name>A0ABW6YIP8_9ACTN</name>
<evidence type="ECO:0000313" key="2">
    <source>
        <dbReference type="EMBL" id="MFF8279643.1"/>
    </source>
</evidence>
<proteinExistence type="predicted"/>